<dbReference type="Proteomes" id="UP000277294">
    <property type="component" value="Unassembled WGS sequence"/>
</dbReference>
<feature type="compositionally biased region" description="Polar residues" evidence="1">
    <location>
        <begin position="59"/>
        <end position="91"/>
    </location>
</feature>
<dbReference type="GO" id="GO:0003677">
    <property type="term" value="F:DNA binding"/>
    <property type="evidence" value="ECO:0007669"/>
    <property type="project" value="InterPro"/>
</dbReference>
<keyword evidence="4" id="KW-1185">Reference proteome</keyword>
<gene>
    <name evidence="3" type="ORF">PIGHUM_02921</name>
</gene>
<dbReference type="InterPro" id="IPR005569">
    <property type="entry name" value="Arc_DNA-bd_dom"/>
</dbReference>
<name>A0A3P4B473_9BURK</name>
<evidence type="ECO:0000313" key="3">
    <source>
        <dbReference type="EMBL" id="VCU70842.1"/>
    </source>
</evidence>
<dbReference type="RefSeq" id="WP_124080306.1">
    <property type="nucleotide sequence ID" value="NZ_UWPJ01000023.1"/>
</dbReference>
<dbReference type="SUPFAM" id="SSF47598">
    <property type="entry name" value="Ribbon-helix-helix"/>
    <property type="match status" value="1"/>
</dbReference>
<dbReference type="Gene3D" id="1.10.1220.10">
    <property type="entry name" value="Met repressor-like"/>
    <property type="match status" value="1"/>
</dbReference>
<feature type="region of interest" description="Disordered" evidence="1">
    <location>
        <begin position="46"/>
        <end position="91"/>
    </location>
</feature>
<proteinExistence type="predicted"/>
<dbReference type="InterPro" id="IPR010985">
    <property type="entry name" value="Ribbon_hlx_hlx"/>
</dbReference>
<organism evidence="3 4">
    <name type="scientific">Pigmentiphaga humi</name>
    <dbReference type="NCBI Taxonomy" id="2478468"/>
    <lineage>
        <taxon>Bacteria</taxon>
        <taxon>Pseudomonadati</taxon>
        <taxon>Pseudomonadota</taxon>
        <taxon>Betaproteobacteria</taxon>
        <taxon>Burkholderiales</taxon>
        <taxon>Alcaligenaceae</taxon>
        <taxon>Pigmentiphaga</taxon>
    </lineage>
</organism>
<dbReference type="AlphaFoldDB" id="A0A3P4B473"/>
<evidence type="ECO:0000256" key="1">
    <source>
        <dbReference type="SAM" id="MobiDB-lite"/>
    </source>
</evidence>
<dbReference type="EMBL" id="UWPJ01000023">
    <property type="protein sequence ID" value="VCU70842.1"/>
    <property type="molecule type" value="Genomic_DNA"/>
</dbReference>
<evidence type="ECO:0000313" key="4">
    <source>
        <dbReference type="Proteomes" id="UP000277294"/>
    </source>
</evidence>
<evidence type="ECO:0000259" key="2">
    <source>
        <dbReference type="Pfam" id="PF03869"/>
    </source>
</evidence>
<dbReference type="InterPro" id="IPR013321">
    <property type="entry name" value="Arc_rbn_hlx_hlx"/>
</dbReference>
<accession>A0A3P4B473</accession>
<protein>
    <submittedName>
        <fullName evidence="3">Arc-like DNA binding domain protein</fullName>
    </submittedName>
</protein>
<sequence length="91" mass="9864">MSRSDDKFMLRFPGGMRARLKAQAARNRRSMNAELIILIEAGLQSATVNRSNPGRLPMSSESIHMTSASDDPTISSEDGTQPTDPTEAPTS</sequence>
<dbReference type="GO" id="GO:0006355">
    <property type="term" value="P:regulation of DNA-templated transcription"/>
    <property type="evidence" value="ECO:0007669"/>
    <property type="project" value="InterPro"/>
</dbReference>
<dbReference type="Pfam" id="PF03869">
    <property type="entry name" value="Arc"/>
    <property type="match status" value="1"/>
</dbReference>
<reference evidence="3 4" key="1">
    <citation type="submission" date="2018-10" db="EMBL/GenBank/DDBJ databases">
        <authorList>
            <person name="Criscuolo A."/>
        </authorList>
    </citation>
    <scope>NUCLEOTIDE SEQUENCE [LARGE SCALE GENOMIC DNA]</scope>
    <source>
        <strain evidence="3">DnA1</strain>
    </source>
</reference>
<dbReference type="OrthoDB" id="7029768at2"/>
<feature type="domain" description="Arc-like DNA binding" evidence="2">
    <location>
        <begin position="2"/>
        <end position="43"/>
    </location>
</feature>